<reference evidence="6 7" key="1">
    <citation type="submission" date="2018-05" db="EMBL/GenBank/DDBJ databases">
        <title>Genomic Encyclopedia of Type Strains, Phase IV (KMG-IV): sequencing the most valuable type-strain genomes for metagenomic binning, comparative biology and taxonomic classification.</title>
        <authorList>
            <person name="Goeker M."/>
        </authorList>
    </citation>
    <scope>NUCLEOTIDE SEQUENCE [LARGE SCALE GENOMIC DNA]</scope>
    <source>
        <strain evidence="6 7">DSM 7229</strain>
    </source>
</reference>
<dbReference type="GO" id="GO:0016042">
    <property type="term" value="P:lipid catabolic process"/>
    <property type="evidence" value="ECO:0007669"/>
    <property type="project" value="UniProtKB-UniRule"/>
</dbReference>
<accession>A0A2V1ZQY3</accession>
<evidence type="ECO:0000313" key="6">
    <source>
        <dbReference type="EMBL" id="PWK10131.1"/>
    </source>
</evidence>
<feature type="short sequence motif" description="GXGXXG" evidence="4">
    <location>
        <begin position="20"/>
        <end position="25"/>
    </location>
</feature>
<dbReference type="CDD" id="cd07209">
    <property type="entry name" value="Pat_hypo_Ecoli_Z1214_like"/>
    <property type="match status" value="1"/>
</dbReference>
<dbReference type="SUPFAM" id="SSF52151">
    <property type="entry name" value="FabD/lysophospholipase-like"/>
    <property type="match status" value="1"/>
</dbReference>
<name>A0A2V1ZQY3_PSYIM</name>
<feature type="short sequence motif" description="DGA/G" evidence="4">
    <location>
        <begin position="245"/>
        <end position="247"/>
    </location>
</feature>
<feature type="domain" description="PNPLA" evidence="5">
    <location>
        <begin position="16"/>
        <end position="264"/>
    </location>
</feature>
<dbReference type="Proteomes" id="UP000245655">
    <property type="component" value="Unassembled WGS sequence"/>
</dbReference>
<sequence>MNNELLNTQSNNKVGLVLSGGGAKGAYHVGVVRALNEMNIGIDMISGASIGALNGAVLASAPNFTEGVKRIENLWDKLPHLKPIQFDSNALTSRFKLKSISNSKFNYLIYFTLLLSAGLRLSSPLGWLSSVFVGFKTSGVENILKDDTLRMMLEEYLDIEHLQHSIPLYVSIFKQQQSGKAFIDLFLAIKDVVKVELAGIDNAPSEFRHIQSLSLEEQKEVLLASAAVPLFFKAFSDGQNGRYTDGGQGGYLKSQGNTPITPLIEAGCRHVIVTHLADGSLWHRHDFPGSSIIEIRPSIEIGGTMAMFDFSVETVDRLVQAGYHDTMKALQKVKLNLNSVHSMRQNTTLLASTLSDTEGDDALENAMKRLRSNS</sequence>
<evidence type="ECO:0000256" key="3">
    <source>
        <dbReference type="ARBA" id="ARBA00023098"/>
    </source>
</evidence>
<protein>
    <submittedName>
        <fullName evidence="6">NTE family protein</fullName>
    </submittedName>
</protein>
<dbReference type="PANTHER" id="PTHR14226">
    <property type="entry name" value="NEUROPATHY TARGET ESTERASE/SWISS CHEESE D.MELANOGASTER"/>
    <property type="match status" value="1"/>
</dbReference>
<keyword evidence="2 4" id="KW-0442">Lipid degradation</keyword>
<feature type="active site" description="Proton acceptor" evidence="4">
    <location>
        <position position="245"/>
    </location>
</feature>
<comment type="caution">
    <text evidence="6">The sequence shown here is derived from an EMBL/GenBank/DDBJ whole genome shotgun (WGS) entry which is preliminary data.</text>
</comment>
<dbReference type="EMBL" id="QGGM01000010">
    <property type="protein sequence ID" value="PWK10131.1"/>
    <property type="molecule type" value="Genomic_DNA"/>
</dbReference>
<gene>
    <name evidence="6" type="ORF">C8D84_11040</name>
</gene>
<dbReference type="GeneID" id="60255578"/>
<keyword evidence="3 4" id="KW-0443">Lipid metabolism</keyword>
<feature type="short sequence motif" description="GXSXG" evidence="4">
    <location>
        <begin position="47"/>
        <end position="51"/>
    </location>
</feature>
<organism evidence="6 7">
    <name type="scientific">Psychrobacter immobilis</name>
    <dbReference type="NCBI Taxonomy" id="498"/>
    <lineage>
        <taxon>Bacteria</taxon>
        <taxon>Pseudomonadati</taxon>
        <taxon>Pseudomonadota</taxon>
        <taxon>Gammaproteobacteria</taxon>
        <taxon>Moraxellales</taxon>
        <taxon>Moraxellaceae</taxon>
        <taxon>Psychrobacter</taxon>
    </lineage>
</organism>
<evidence type="ECO:0000259" key="5">
    <source>
        <dbReference type="PROSITE" id="PS51635"/>
    </source>
</evidence>
<dbReference type="Pfam" id="PF01734">
    <property type="entry name" value="Patatin"/>
    <property type="match status" value="1"/>
</dbReference>
<dbReference type="RefSeq" id="WP_109591622.1">
    <property type="nucleotide sequence ID" value="NZ_CAJGZX010000057.1"/>
</dbReference>
<keyword evidence="7" id="KW-1185">Reference proteome</keyword>
<keyword evidence="1 4" id="KW-0378">Hydrolase</keyword>
<evidence type="ECO:0000256" key="4">
    <source>
        <dbReference type="PROSITE-ProRule" id="PRU01161"/>
    </source>
</evidence>
<evidence type="ECO:0000256" key="2">
    <source>
        <dbReference type="ARBA" id="ARBA00022963"/>
    </source>
</evidence>
<dbReference type="PROSITE" id="PS51635">
    <property type="entry name" value="PNPLA"/>
    <property type="match status" value="1"/>
</dbReference>
<dbReference type="InterPro" id="IPR016035">
    <property type="entry name" value="Acyl_Trfase/lysoPLipase"/>
</dbReference>
<evidence type="ECO:0000313" key="7">
    <source>
        <dbReference type="Proteomes" id="UP000245655"/>
    </source>
</evidence>
<proteinExistence type="predicted"/>
<dbReference type="InterPro" id="IPR050301">
    <property type="entry name" value="NTE"/>
</dbReference>
<dbReference type="Gene3D" id="3.40.1090.10">
    <property type="entry name" value="Cytosolic phospholipase A2 catalytic domain"/>
    <property type="match status" value="2"/>
</dbReference>
<feature type="active site" description="Nucleophile" evidence="4">
    <location>
        <position position="49"/>
    </location>
</feature>
<dbReference type="InterPro" id="IPR002641">
    <property type="entry name" value="PNPLA_dom"/>
</dbReference>
<dbReference type="AlphaFoldDB" id="A0A2V1ZQY3"/>
<dbReference type="PANTHER" id="PTHR14226:SF57">
    <property type="entry name" value="BLR7027 PROTEIN"/>
    <property type="match status" value="1"/>
</dbReference>
<evidence type="ECO:0000256" key="1">
    <source>
        <dbReference type="ARBA" id="ARBA00022801"/>
    </source>
</evidence>
<dbReference type="GO" id="GO:0016787">
    <property type="term" value="F:hydrolase activity"/>
    <property type="evidence" value="ECO:0007669"/>
    <property type="project" value="UniProtKB-UniRule"/>
</dbReference>